<reference evidence="1" key="1">
    <citation type="journal article" date="2014" name="Int. J. Syst. Evol. Microbiol.">
        <title>Complete genome sequence of Corynebacterium casei LMG S-19264T (=DSM 44701T), isolated from a smear-ripened cheese.</title>
        <authorList>
            <consortium name="US DOE Joint Genome Institute (JGI-PGF)"/>
            <person name="Walter F."/>
            <person name="Albersmeier A."/>
            <person name="Kalinowski J."/>
            <person name="Ruckert C."/>
        </authorList>
    </citation>
    <scope>NUCLEOTIDE SEQUENCE</scope>
    <source>
        <strain evidence="1">JCM 4815</strain>
    </source>
</reference>
<protein>
    <submittedName>
        <fullName evidence="1">Uncharacterized protein</fullName>
    </submittedName>
</protein>
<proteinExistence type="predicted"/>
<evidence type="ECO:0000313" key="1">
    <source>
        <dbReference type="EMBL" id="GGY97463.1"/>
    </source>
</evidence>
<keyword evidence="2" id="KW-1185">Reference proteome</keyword>
<evidence type="ECO:0000313" key="2">
    <source>
        <dbReference type="Proteomes" id="UP000622166"/>
    </source>
</evidence>
<dbReference type="AlphaFoldDB" id="A0A918PBR9"/>
<dbReference type="RefSeq" id="WP_373299474.1">
    <property type="nucleotide sequence ID" value="NZ_BMVW01000002.1"/>
</dbReference>
<reference evidence="1" key="2">
    <citation type="submission" date="2020-09" db="EMBL/GenBank/DDBJ databases">
        <authorList>
            <person name="Sun Q."/>
            <person name="Ohkuma M."/>
        </authorList>
    </citation>
    <scope>NUCLEOTIDE SEQUENCE</scope>
    <source>
        <strain evidence="1">JCM 4815</strain>
    </source>
</reference>
<sequence length="173" mass="18618">MVIRERGIDGSPVNQYAPFICGTTPVYLWNDTGLPVNYTGLPVNYTGLPVNYTGAMVHFLVGGGGFQNSIRDFGPRPPGLEGVSRWPGPAGRLPRKQGRSRTAIDLNMAAAHHRGSAPRRAPWECATVHGRTAAGRWALQTGSMPGFMPGFVPGAMPGFMHGFVLIRFAEGTR</sequence>
<accession>A0A918PBR9</accession>
<name>A0A918PBR9_9ACTN</name>
<organism evidence="1 2">
    <name type="scientific">Streptomyces poonensis</name>
    <dbReference type="NCBI Taxonomy" id="68255"/>
    <lineage>
        <taxon>Bacteria</taxon>
        <taxon>Bacillati</taxon>
        <taxon>Actinomycetota</taxon>
        <taxon>Actinomycetes</taxon>
        <taxon>Kitasatosporales</taxon>
        <taxon>Streptomycetaceae</taxon>
        <taxon>Streptomyces</taxon>
    </lineage>
</organism>
<dbReference type="Proteomes" id="UP000622166">
    <property type="component" value="Unassembled WGS sequence"/>
</dbReference>
<comment type="caution">
    <text evidence="1">The sequence shown here is derived from an EMBL/GenBank/DDBJ whole genome shotgun (WGS) entry which is preliminary data.</text>
</comment>
<dbReference type="EMBL" id="BMVW01000002">
    <property type="protein sequence ID" value="GGY97463.1"/>
    <property type="molecule type" value="Genomic_DNA"/>
</dbReference>
<gene>
    <name evidence="1" type="ORF">GCM10010365_14860</name>
</gene>